<evidence type="ECO:0000256" key="6">
    <source>
        <dbReference type="ARBA" id="ARBA00023136"/>
    </source>
</evidence>
<accession>A0A841G687</accession>
<dbReference type="EMBL" id="JACHGR010000002">
    <property type="protein sequence ID" value="MBB6054654.1"/>
    <property type="molecule type" value="Genomic_DNA"/>
</dbReference>
<feature type="transmembrane region" description="Helical" evidence="8">
    <location>
        <begin position="228"/>
        <end position="249"/>
    </location>
</feature>
<dbReference type="Pfam" id="PF00230">
    <property type="entry name" value="MIP"/>
    <property type="match status" value="1"/>
</dbReference>
<protein>
    <submittedName>
        <fullName evidence="9">MIP family channel proteins</fullName>
    </submittedName>
</protein>
<dbReference type="Gene3D" id="1.20.1080.10">
    <property type="entry name" value="Glycerol uptake facilitator protein"/>
    <property type="match status" value="1"/>
</dbReference>
<dbReference type="Proteomes" id="UP000585721">
    <property type="component" value="Unassembled WGS sequence"/>
</dbReference>
<dbReference type="GO" id="GO:0005886">
    <property type="term" value="C:plasma membrane"/>
    <property type="evidence" value="ECO:0007669"/>
    <property type="project" value="TreeGrafter"/>
</dbReference>
<name>A0A841G687_9GAMM</name>
<keyword evidence="3 7" id="KW-0813">Transport</keyword>
<feature type="transmembrane region" description="Helical" evidence="8">
    <location>
        <begin position="12"/>
        <end position="32"/>
    </location>
</feature>
<dbReference type="PANTHER" id="PTHR43829">
    <property type="entry name" value="AQUAPORIN OR AQUAGLYCEROPORIN RELATED"/>
    <property type="match status" value="1"/>
</dbReference>
<dbReference type="RefSeq" id="WP_188025472.1">
    <property type="nucleotide sequence ID" value="NZ_JACHGR010000002.1"/>
</dbReference>
<comment type="similarity">
    <text evidence="2 7">Belongs to the MIP/aquaporin (TC 1.A.8) family.</text>
</comment>
<dbReference type="AlphaFoldDB" id="A0A841G687"/>
<dbReference type="InterPro" id="IPR050363">
    <property type="entry name" value="MIP/Aquaporin"/>
</dbReference>
<keyword evidence="5 8" id="KW-1133">Transmembrane helix</keyword>
<dbReference type="GO" id="GO:0015254">
    <property type="term" value="F:glycerol channel activity"/>
    <property type="evidence" value="ECO:0007669"/>
    <property type="project" value="TreeGrafter"/>
</dbReference>
<evidence type="ECO:0000256" key="2">
    <source>
        <dbReference type="ARBA" id="ARBA00006175"/>
    </source>
</evidence>
<evidence type="ECO:0000313" key="9">
    <source>
        <dbReference type="EMBL" id="MBB6054654.1"/>
    </source>
</evidence>
<sequence>MNDSLRAQCVAEFLGTGLFIFFGASCLCAVKLAGASFGLWEICIVWGLGIALAVYLTAAVSGAHLNPAVTIALWLFACFDRSKVVPYIISQVAGAFCGAALTYGLYHNLFADYEQAHQLVRGSVDSLYLASIFSTYPYPSISVLQASLVEIVITSVLMCLIMALTDDGNGVPKGPLAPLLIGVLVAVIGAATAPLTGFAMNPARDFGPKLFTFFAGWGNVALTGARDIPYFLVPVLAPVVGACLGAAGYRFLIGKNLPCNVCSVNTDTATETDTPTI</sequence>
<evidence type="ECO:0000256" key="3">
    <source>
        <dbReference type="ARBA" id="ARBA00022448"/>
    </source>
</evidence>
<feature type="transmembrane region" description="Helical" evidence="8">
    <location>
        <begin position="143"/>
        <end position="164"/>
    </location>
</feature>
<dbReference type="InterPro" id="IPR022357">
    <property type="entry name" value="MIP_CS"/>
</dbReference>
<evidence type="ECO:0000256" key="1">
    <source>
        <dbReference type="ARBA" id="ARBA00004141"/>
    </source>
</evidence>
<evidence type="ECO:0000256" key="8">
    <source>
        <dbReference type="SAM" id="Phobius"/>
    </source>
</evidence>
<dbReference type="CDD" id="cd00333">
    <property type="entry name" value="MIP"/>
    <property type="match status" value="1"/>
</dbReference>
<dbReference type="InterPro" id="IPR023271">
    <property type="entry name" value="Aquaporin-like"/>
</dbReference>
<comment type="subcellular location">
    <subcellularLocation>
        <location evidence="1">Membrane</location>
        <topology evidence="1">Multi-pass membrane protein</topology>
    </subcellularLocation>
</comment>
<evidence type="ECO:0000256" key="4">
    <source>
        <dbReference type="ARBA" id="ARBA00022692"/>
    </source>
</evidence>
<reference evidence="9 10" key="1">
    <citation type="submission" date="2020-08" db="EMBL/GenBank/DDBJ databases">
        <title>Genomic Encyclopedia of Type Strains, Phase IV (KMG-IV): sequencing the most valuable type-strain genomes for metagenomic binning, comparative biology and taxonomic classification.</title>
        <authorList>
            <person name="Goeker M."/>
        </authorList>
    </citation>
    <scope>NUCLEOTIDE SEQUENCE [LARGE SCALE GENOMIC DNA]</scope>
    <source>
        <strain evidence="9 10">DSM 22975</strain>
    </source>
</reference>
<dbReference type="PROSITE" id="PS00221">
    <property type="entry name" value="MIP"/>
    <property type="match status" value="1"/>
</dbReference>
<keyword evidence="6 8" id="KW-0472">Membrane</keyword>
<dbReference type="NCBIfam" id="TIGR00861">
    <property type="entry name" value="MIP"/>
    <property type="match status" value="1"/>
</dbReference>
<feature type="transmembrane region" description="Helical" evidence="8">
    <location>
        <begin position="176"/>
        <end position="200"/>
    </location>
</feature>
<keyword evidence="10" id="KW-1185">Reference proteome</keyword>
<evidence type="ECO:0000256" key="7">
    <source>
        <dbReference type="RuleBase" id="RU000477"/>
    </source>
</evidence>
<feature type="transmembrane region" description="Helical" evidence="8">
    <location>
        <begin position="84"/>
        <end position="106"/>
    </location>
</feature>
<dbReference type="SUPFAM" id="SSF81338">
    <property type="entry name" value="Aquaporin-like"/>
    <property type="match status" value="1"/>
</dbReference>
<evidence type="ECO:0000313" key="10">
    <source>
        <dbReference type="Proteomes" id="UP000585721"/>
    </source>
</evidence>
<dbReference type="PRINTS" id="PR00783">
    <property type="entry name" value="MINTRINSICP"/>
</dbReference>
<comment type="caution">
    <text evidence="9">The sequence shown here is derived from an EMBL/GenBank/DDBJ whole genome shotgun (WGS) entry which is preliminary data.</text>
</comment>
<dbReference type="PANTHER" id="PTHR43829:SF9">
    <property type="entry name" value="AQUAPORIN-9"/>
    <property type="match status" value="1"/>
</dbReference>
<keyword evidence="4 7" id="KW-0812">Transmembrane</keyword>
<gene>
    <name evidence="9" type="ORF">HNR75_000526</name>
</gene>
<organism evidence="9 10">
    <name type="scientific">Tolumonas osonensis</name>
    <dbReference type="NCBI Taxonomy" id="675874"/>
    <lineage>
        <taxon>Bacteria</taxon>
        <taxon>Pseudomonadati</taxon>
        <taxon>Pseudomonadota</taxon>
        <taxon>Gammaproteobacteria</taxon>
        <taxon>Aeromonadales</taxon>
        <taxon>Aeromonadaceae</taxon>
        <taxon>Tolumonas</taxon>
    </lineage>
</organism>
<proteinExistence type="inferred from homology"/>
<feature type="transmembrane region" description="Helical" evidence="8">
    <location>
        <begin position="44"/>
        <end position="77"/>
    </location>
</feature>
<dbReference type="PROSITE" id="PS51257">
    <property type="entry name" value="PROKAR_LIPOPROTEIN"/>
    <property type="match status" value="1"/>
</dbReference>
<evidence type="ECO:0000256" key="5">
    <source>
        <dbReference type="ARBA" id="ARBA00022989"/>
    </source>
</evidence>
<dbReference type="InterPro" id="IPR000425">
    <property type="entry name" value="MIP"/>
</dbReference>